<keyword evidence="5 9" id="KW-0375">Hydrogen ion transport</keyword>
<dbReference type="GO" id="GO:0000329">
    <property type="term" value="C:fungal-type vacuole membrane"/>
    <property type="evidence" value="ECO:0007669"/>
    <property type="project" value="TreeGrafter"/>
</dbReference>
<feature type="transmembrane region" description="Helical" evidence="9">
    <location>
        <begin position="777"/>
        <end position="797"/>
    </location>
</feature>
<dbReference type="Pfam" id="PF01496">
    <property type="entry name" value="V_ATPase_I"/>
    <property type="match status" value="1"/>
</dbReference>
<feature type="region of interest" description="Disordered" evidence="11">
    <location>
        <begin position="204"/>
        <end position="229"/>
    </location>
</feature>
<keyword evidence="6 9" id="KW-1133">Transmembrane helix</keyword>
<evidence type="ECO:0000256" key="3">
    <source>
        <dbReference type="ARBA" id="ARBA00022448"/>
    </source>
</evidence>
<keyword evidence="10" id="KW-0175">Coiled coil</keyword>
<feature type="transmembrane region" description="Helical" evidence="9">
    <location>
        <begin position="674"/>
        <end position="694"/>
    </location>
</feature>
<accession>A0A1G4JIW5</accession>
<proteinExistence type="inferred from homology"/>
<evidence type="ECO:0000256" key="1">
    <source>
        <dbReference type="ARBA" id="ARBA00004141"/>
    </source>
</evidence>
<comment type="subcellular location">
    <subcellularLocation>
        <location evidence="1">Membrane</location>
        <topology evidence="1">Multi-pass membrane protein</topology>
    </subcellularLocation>
</comment>
<dbReference type="Proteomes" id="UP000191024">
    <property type="component" value="Chromosome E"/>
</dbReference>
<sequence length="873" mass="99194">MNHEEAIFRCADMTYVELYIPLELSREIVCVLGNLGNIMFRDMNTDLSTFQRTYINQLRKFDEIERLINYMREVTAKHPFASWKKRSGSQASVEFDGSASQHFNLGRLVMSMQTHSMDSISSATAEITEFEARVRQLDVSLENLQKRLNLLVENRHAVFECGRFLEVNPGLAGQIPSTSHPDSERLAVDDFRLTEDDVSDTLSDTFSFDSPPPHTNNSSPDDSGTTNFEESFSQSTTVIGTISRTKIDTLNKILWRILRGNLVFHHIPIDEPLYEGDTLIEKDCFIVFTHGEMLIRRVRRVVESLNGRIFPLKASQTDIQKLNAQITDLQQVCDATEQTLQTELLIVCDQLTHWTALARREKYIYATLNLFRQESQGLVAEGWVPSSELVRVSNALKEYSEQIGAENSAVVSVINTNKSPPTFHRTNKFTEAFQTIVDAYGIATYKEVNPGLATIVTFPFMFAIMFGDLGHGFILFLVGLYLVLNERKISERPRDEIFDMAFTGRYVIILMGAFSIYTGFLYNDIFSLSMTIFKSGWKWPSDFREGDSIEASQTSVYPFGLDPAWHGTDNGLIFSNSYKMKLSVLMGFAHMTYSLMFSLVNYRRRHSRVDIIGNFIPGFVFMQSIFGYLSWAIIFKWSKDWIKDEKPAPGLLNMLINMFLSPGIVDEQLYRGQAFLQVVLLLAALVCVPWLLLYKPLKLRADNKQAVSQGYQSIHDQNISESLLETQANAGDEMVITDFDEGEHGTFDFGDVMIHQVIHTIEFCLNSISHTASYLRLWALSLAHAQLSSVLWTMTIANAFSSDNSGSPLAVIKVVFLFGMWFVLTVCILVLMEGTSAMLHALRLHWVEAMSKFFEGEGYAYEPFSFDKIDDNI</sequence>
<gene>
    <name evidence="12" type="ORF">LAMI_0E01244G</name>
</gene>
<feature type="transmembrane region" description="Helical" evidence="9">
    <location>
        <begin position="582"/>
        <end position="600"/>
    </location>
</feature>
<reference evidence="12 13" key="1">
    <citation type="submission" date="2016-03" db="EMBL/GenBank/DDBJ databases">
        <authorList>
            <person name="Devillers H."/>
        </authorList>
    </citation>
    <scope>NUCLEOTIDE SEQUENCE [LARGE SCALE GENOMIC DNA]</scope>
    <source>
        <strain evidence="12">CBS 11717</strain>
    </source>
</reference>
<dbReference type="GO" id="GO:0051117">
    <property type="term" value="F:ATPase binding"/>
    <property type="evidence" value="ECO:0007669"/>
    <property type="project" value="TreeGrafter"/>
</dbReference>
<evidence type="ECO:0000256" key="5">
    <source>
        <dbReference type="ARBA" id="ARBA00022781"/>
    </source>
</evidence>
<keyword evidence="4 9" id="KW-0812">Transmembrane</keyword>
<dbReference type="EMBL" id="LT598465">
    <property type="protein sequence ID" value="SCU90247.1"/>
    <property type="molecule type" value="Genomic_DNA"/>
</dbReference>
<feature type="coiled-coil region" evidence="10">
    <location>
        <begin position="312"/>
        <end position="339"/>
    </location>
</feature>
<protein>
    <recommendedName>
        <fullName evidence="9">V-type proton ATPase subunit a</fullName>
    </recommendedName>
</protein>
<evidence type="ECO:0000256" key="8">
    <source>
        <dbReference type="ARBA" id="ARBA00023136"/>
    </source>
</evidence>
<dbReference type="PANTHER" id="PTHR11629:SF59">
    <property type="entry name" value="V-TYPE PROTON ATPASE SUBUNIT A, GOLGI ISOFORM"/>
    <property type="match status" value="1"/>
</dbReference>
<dbReference type="PIRSF" id="PIRSF001293">
    <property type="entry name" value="ATP6V0A1"/>
    <property type="match status" value="1"/>
</dbReference>
<dbReference type="GO" id="GO:0046961">
    <property type="term" value="F:proton-transporting ATPase activity, rotational mechanism"/>
    <property type="evidence" value="ECO:0007669"/>
    <property type="project" value="InterPro"/>
</dbReference>
<evidence type="ECO:0000313" key="12">
    <source>
        <dbReference type="EMBL" id="SCU90247.1"/>
    </source>
</evidence>
<dbReference type="STRING" id="1230905.A0A1G4JIW5"/>
<keyword evidence="3 9" id="KW-0813">Transport</keyword>
<dbReference type="PANTHER" id="PTHR11629">
    <property type="entry name" value="VACUOLAR PROTON ATPASES"/>
    <property type="match status" value="1"/>
</dbReference>
<evidence type="ECO:0000256" key="2">
    <source>
        <dbReference type="ARBA" id="ARBA00009904"/>
    </source>
</evidence>
<evidence type="ECO:0000256" key="6">
    <source>
        <dbReference type="ARBA" id="ARBA00022989"/>
    </source>
</evidence>
<keyword evidence="7 9" id="KW-0406">Ion transport</keyword>
<comment type="similarity">
    <text evidence="2 9">Belongs to the V-ATPase 116 kDa subunit family.</text>
</comment>
<dbReference type="InterPro" id="IPR002490">
    <property type="entry name" value="V-ATPase_116kDa_su"/>
</dbReference>
<feature type="transmembrane region" description="Helical" evidence="9">
    <location>
        <begin position="505"/>
        <end position="522"/>
    </location>
</feature>
<comment type="function">
    <text evidence="9">Essential component of the vacuolar proton pump (V-ATPase), a multimeric enzyme that catalyzes the translocation of protons across the membranes. Required for assembly and activity of the V-ATPase.</text>
</comment>
<evidence type="ECO:0000256" key="11">
    <source>
        <dbReference type="SAM" id="MobiDB-lite"/>
    </source>
</evidence>
<dbReference type="OrthoDB" id="10264220at2759"/>
<feature type="transmembrane region" description="Helical" evidence="9">
    <location>
        <begin position="612"/>
        <end position="634"/>
    </location>
</feature>
<evidence type="ECO:0000256" key="4">
    <source>
        <dbReference type="ARBA" id="ARBA00022692"/>
    </source>
</evidence>
<dbReference type="GO" id="GO:0000220">
    <property type="term" value="C:vacuolar proton-transporting V-type ATPase, V0 domain"/>
    <property type="evidence" value="ECO:0007669"/>
    <property type="project" value="InterPro"/>
</dbReference>
<evidence type="ECO:0000256" key="7">
    <source>
        <dbReference type="ARBA" id="ARBA00023065"/>
    </source>
</evidence>
<keyword evidence="13" id="KW-1185">Reference proteome</keyword>
<name>A0A1G4JIW5_9SACH</name>
<feature type="compositionally biased region" description="Polar residues" evidence="11">
    <location>
        <begin position="215"/>
        <end position="229"/>
    </location>
</feature>
<evidence type="ECO:0000256" key="9">
    <source>
        <dbReference type="RuleBase" id="RU361189"/>
    </source>
</evidence>
<dbReference type="InterPro" id="IPR026028">
    <property type="entry name" value="V-type_ATPase_116kDa_su_euka"/>
</dbReference>
<keyword evidence="8 9" id="KW-0472">Membrane</keyword>
<evidence type="ECO:0000256" key="10">
    <source>
        <dbReference type="SAM" id="Coils"/>
    </source>
</evidence>
<feature type="transmembrane region" description="Helical" evidence="9">
    <location>
        <begin position="809"/>
        <end position="832"/>
    </location>
</feature>
<dbReference type="AlphaFoldDB" id="A0A1G4JIW5"/>
<feature type="coiled-coil region" evidence="10">
    <location>
        <begin position="127"/>
        <end position="154"/>
    </location>
</feature>
<organism evidence="12 13">
    <name type="scientific">Lachancea mirantina</name>
    <dbReference type="NCBI Taxonomy" id="1230905"/>
    <lineage>
        <taxon>Eukaryota</taxon>
        <taxon>Fungi</taxon>
        <taxon>Dikarya</taxon>
        <taxon>Ascomycota</taxon>
        <taxon>Saccharomycotina</taxon>
        <taxon>Saccharomycetes</taxon>
        <taxon>Saccharomycetales</taxon>
        <taxon>Saccharomycetaceae</taxon>
        <taxon>Lachancea</taxon>
    </lineage>
</organism>
<evidence type="ECO:0000313" key="13">
    <source>
        <dbReference type="Proteomes" id="UP000191024"/>
    </source>
</evidence>
<feature type="transmembrane region" description="Helical" evidence="9">
    <location>
        <begin position="460"/>
        <end position="484"/>
    </location>
</feature>
<dbReference type="GO" id="GO:0007035">
    <property type="term" value="P:vacuolar acidification"/>
    <property type="evidence" value="ECO:0007669"/>
    <property type="project" value="TreeGrafter"/>
</dbReference>